<dbReference type="EMBL" id="CQAZ01000054">
    <property type="protein sequence ID" value="CNI47553.1"/>
    <property type="molecule type" value="Genomic_DNA"/>
</dbReference>
<dbReference type="Gene3D" id="3.90.1580.10">
    <property type="entry name" value="paralog of FGE (formylglycine-generating enzyme)"/>
    <property type="match status" value="1"/>
</dbReference>
<dbReference type="STRING" id="1288385.ERS137968_04280"/>
<dbReference type="PANTHER" id="PTHR23150">
    <property type="entry name" value="SULFATASE MODIFYING FACTOR 1, 2"/>
    <property type="match status" value="1"/>
</dbReference>
<proteinExistence type="predicted"/>
<gene>
    <name evidence="2" type="primary">pkn1_2</name>
    <name evidence="2" type="ORF">ERS008529_04138</name>
</gene>
<dbReference type="Proteomes" id="UP000045840">
    <property type="component" value="Unassembled WGS sequence"/>
</dbReference>
<dbReference type="SUPFAM" id="SSF56436">
    <property type="entry name" value="C-type lectin-like"/>
    <property type="match status" value="1"/>
</dbReference>
<dbReference type="AlphaFoldDB" id="A0A0T9R6Q7"/>
<dbReference type="InterPro" id="IPR051043">
    <property type="entry name" value="Sulfatase_Mod_Factor_Kinase"/>
</dbReference>
<dbReference type="Pfam" id="PF03781">
    <property type="entry name" value="FGE-sulfatase"/>
    <property type="match status" value="1"/>
</dbReference>
<dbReference type="GO" id="GO:0120147">
    <property type="term" value="F:formylglycine-generating oxidase activity"/>
    <property type="evidence" value="ECO:0007669"/>
    <property type="project" value="TreeGrafter"/>
</dbReference>
<sequence length="298" mass="33717">MNKKIIIPVCGTVLIGAMLLAFKYQADKTDHQQIQQDVLVKESLANMVFVAGGEFMMGDFGPLVGEKLPFTGNEDDKDLHKVKLSDFSMGKYKITYKEYDEYSLLTNTKKITPLKLWIKDYPKLRNPDMPAVTTWQQAKDYCQWLGKQSGKSIDLPTEAQWEYAARNKGKYIVFATNNGKYEPGKNMADGEQKLTLTGIDGFSYIIGQFPPTPLGLFDMAGNGVDWMNDWYEKDYYINSPGLNPQGPVNGNYKVIRGYLGGGGPFTNQTMYRQFVRPDPDKEEGGIIPIYNFRCVINK</sequence>
<dbReference type="PANTHER" id="PTHR23150:SF19">
    <property type="entry name" value="FORMYLGLYCINE-GENERATING ENZYME"/>
    <property type="match status" value="1"/>
</dbReference>
<feature type="domain" description="Sulfatase-modifying factor enzyme-like" evidence="1">
    <location>
        <begin position="44"/>
        <end position="295"/>
    </location>
</feature>
<reference evidence="3" key="1">
    <citation type="submission" date="2015-03" db="EMBL/GenBank/DDBJ databases">
        <authorList>
            <consortium name="Pathogen Informatics"/>
        </authorList>
    </citation>
    <scope>NUCLEOTIDE SEQUENCE [LARGE SCALE GENOMIC DNA]</scope>
    <source>
        <strain evidence="3">A125KOH2</strain>
    </source>
</reference>
<protein>
    <submittedName>
        <fullName evidence="2">Serine/threonine-protein kinase pkn1</fullName>
        <ecNumber evidence="2">2.7.11.1</ecNumber>
    </submittedName>
</protein>
<accession>A0A0T9R6Q7</accession>
<dbReference type="GO" id="GO:0004674">
    <property type="term" value="F:protein serine/threonine kinase activity"/>
    <property type="evidence" value="ECO:0007669"/>
    <property type="project" value="UniProtKB-EC"/>
</dbReference>
<organism evidence="2 3">
    <name type="scientific">Yersinia pekkanenii</name>
    <dbReference type="NCBI Taxonomy" id="1288385"/>
    <lineage>
        <taxon>Bacteria</taxon>
        <taxon>Pseudomonadati</taxon>
        <taxon>Pseudomonadota</taxon>
        <taxon>Gammaproteobacteria</taxon>
        <taxon>Enterobacterales</taxon>
        <taxon>Yersiniaceae</taxon>
        <taxon>Yersinia</taxon>
    </lineage>
</organism>
<dbReference type="RefSeq" id="WP_049614974.1">
    <property type="nucleotide sequence ID" value="NZ_CQAZ01000054.1"/>
</dbReference>
<keyword evidence="2" id="KW-0418">Kinase</keyword>
<dbReference type="InterPro" id="IPR016187">
    <property type="entry name" value="CTDL_fold"/>
</dbReference>
<dbReference type="EC" id="2.7.11.1" evidence="2"/>
<evidence type="ECO:0000259" key="1">
    <source>
        <dbReference type="Pfam" id="PF03781"/>
    </source>
</evidence>
<keyword evidence="2" id="KW-0808">Transferase</keyword>
<name>A0A0T9R6Q7_9GAMM</name>
<dbReference type="InterPro" id="IPR042095">
    <property type="entry name" value="SUMF_sf"/>
</dbReference>
<dbReference type="InterPro" id="IPR005532">
    <property type="entry name" value="SUMF_dom"/>
</dbReference>
<evidence type="ECO:0000313" key="3">
    <source>
        <dbReference type="Proteomes" id="UP000045840"/>
    </source>
</evidence>
<evidence type="ECO:0000313" key="2">
    <source>
        <dbReference type="EMBL" id="CNI47553.1"/>
    </source>
</evidence>